<evidence type="ECO:0000313" key="6">
    <source>
        <dbReference type="Proteomes" id="UP001465976"/>
    </source>
</evidence>
<dbReference type="PROSITE" id="PS50231">
    <property type="entry name" value="RICIN_B_LECTIN"/>
    <property type="match status" value="3"/>
</dbReference>
<dbReference type="InterPro" id="IPR000772">
    <property type="entry name" value="Ricin_B_lectin"/>
</dbReference>
<evidence type="ECO:0000256" key="3">
    <source>
        <dbReference type="SAM" id="SignalP"/>
    </source>
</evidence>
<keyword evidence="6" id="KW-1185">Reference proteome</keyword>
<keyword evidence="3" id="KW-0732">Signal</keyword>
<accession>A0ABR3F719</accession>
<gene>
    <name evidence="5" type="ORF">V5O48_011091</name>
</gene>
<evidence type="ECO:0000259" key="4">
    <source>
        <dbReference type="SMART" id="SM00458"/>
    </source>
</evidence>
<dbReference type="InterPro" id="IPR035992">
    <property type="entry name" value="Ricin_B-like_lectins"/>
</dbReference>
<evidence type="ECO:0000256" key="1">
    <source>
        <dbReference type="ARBA" id="ARBA00022734"/>
    </source>
</evidence>
<reference evidence="5 6" key="1">
    <citation type="submission" date="2024-02" db="EMBL/GenBank/DDBJ databases">
        <title>A draft genome for the cacao thread blight pathogen Marasmius crinis-equi.</title>
        <authorList>
            <person name="Cohen S.P."/>
            <person name="Baruah I.K."/>
            <person name="Amoako-Attah I."/>
            <person name="Bukari Y."/>
            <person name="Meinhardt L.W."/>
            <person name="Bailey B.A."/>
        </authorList>
    </citation>
    <scope>NUCLEOTIDE SEQUENCE [LARGE SCALE GENOMIC DNA]</scope>
    <source>
        <strain evidence="5 6">GH-76</strain>
    </source>
</reference>
<dbReference type="Pfam" id="PF00652">
    <property type="entry name" value="Ricin_B_lectin"/>
    <property type="match status" value="2"/>
</dbReference>
<feature type="signal peptide" evidence="3">
    <location>
        <begin position="1"/>
        <end position="22"/>
    </location>
</feature>
<dbReference type="PANTHER" id="PTHR11675">
    <property type="entry name" value="N-ACETYLGALACTOSAMINYLTRANSFERASE"/>
    <property type="match status" value="1"/>
</dbReference>
<keyword evidence="1" id="KW-0430">Lectin</keyword>
<dbReference type="SMART" id="SM00458">
    <property type="entry name" value="RICIN"/>
    <property type="match status" value="2"/>
</dbReference>
<proteinExistence type="predicted"/>
<dbReference type="EMBL" id="JBAHYK010000861">
    <property type="protein sequence ID" value="KAL0570866.1"/>
    <property type="molecule type" value="Genomic_DNA"/>
</dbReference>
<dbReference type="Gene3D" id="2.80.10.50">
    <property type="match status" value="3"/>
</dbReference>
<keyword evidence="2" id="KW-1015">Disulfide bond</keyword>
<sequence>MRSPVALVLMIKASAFFVLATALQIRSNNPAFQAAGRQGCISGVSNTDGASVVIQNCNGQDAIPSDWQISLAFGQNTAPQQLRVFGDKCLDVLNGLNADGTLLQLWTCSSGNTNQLWTYRTDNTLQWAGTNKCIDLSNGVIDNGSPLQIWTCDSENDNQGWTVSSGSSGTTPAPPVTVSAGLRLLANAGPSGSAAVCLTASNNADGAAVSLAFCNDRAATFPAGNGTWILPAAGTTGSITTYNGAKCLDVRDGSSANGNTLQVWTCASGNTNQLWSISGSGSNAGWISWAGQNKCLDVKDGNFATGGIVQLWDCSSGNSNQLWVAAA</sequence>
<evidence type="ECO:0000313" key="5">
    <source>
        <dbReference type="EMBL" id="KAL0570866.1"/>
    </source>
</evidence>
<dbReference type="SUPFAM" id="SSF50370">
    <property type="entry name" value="Ricin B-like lectins"/>
    <property type="match status" value="2"/>
</dbReference>
<organism evidence="5 6">
    <name type="scientific">Marasmius crinis-equi</name>
    <dbReference type="NCBI Taxonomy" id="585013"/>
    <lineage>
        <taxon>Eukaryota</taxon>
        <taxon>Fungi</taxon>
        <taxon>Dikarya</taxon>
        <taxon>Basidiomycota</taxon>
        <taxon>Agaricomycotina</taxon>
        <taxon>Agaricomycetes</taxon>
        <taxon>Agaricomycetidae</taxon>
        <taxon>Agaricales</taxon>
        <taxon>Marasmiineae</taxon>
        <taxon>Marasmiaceae</taxon>
        <taxon>Marasmius</taxon>
    </lineage>
</organism>
<feature type="domain" description="Ricin B lectin" evidence="4">
    <location>
        <begin position="180"/>
        <end position="326"/>
    </location>
</feature>
<protein>
    <recommendedName>
        <fullName evidence="4">Ricin B lectin domain-containing protein</fullName>
    </recommendedName>
</protein>
<dbReference type="CDD" id="cd00161">
    <property type="entry name" value="beta-trefoil_Ricin-like"/>
    <property type="match status" value="1"/>
</dbReference>
<dbReference type="Proteomes" id="UP001465976">
    <property type="component" value="Unassembled WGS sequence"/>
</dbReference>
<evidence type="ECO:0000256" key="2">
    <source>
        <dbReference type="ARBA" id="ARBA00023157"/>
    </source>
</evidence>
<name>A0ABR3F719_9AGAR</name>
<comment type="caution">
    <text evidence="5">The sequence shown here is derived from an EMBL/GenBank/DDBJ whole genome shotgun (WGS) entry which is preliminary data.</text>
</comment>
<feature type="chain" id="PRO_5045595881" description="Ricin B lectin domain-containing protein" evidence="3">
    <location>
        <begin position="23"/>
        <end position="327"/>
    </location>
</feature>
<feature type="domain" description="Ricin B lectin" evidence="4">
    <location>
        <begin position="29"/>
        <end position="164"/>
    </location>
</feature>